<dbReference type="AlphaFoldDB" id="A0A1Y1IG56"/>
<evidence type="ECO:0008006" key="4">
    <source>
        <dbReference type="Google" id="ProtNLM"/>
    </source>
</evidence>
<dbReference type="Gene3D" id="3.40.1660.10">
    <property type="entry name" value="EreA-like (biosynthetic domain)"/>
    <property type="match status" value="1"/>
</dbReference>
<evidence type="ECO:0000313" key="3">
    <source>
        <dbReference type="Proteomes" id="UP000054558"/>
    </source>
</evidence>
<dbReference type="InterPro" id="IPR007815">
    <property type="entry name" value="Emycin_Estase"/>
</dbReference>
<dbReference type="Pfam" id="PF05139">
    <property type="entry name" value="Erythro_esteras"/>
    <property type="match status" value="1"/>
</dbReference>
<proteinExistence type="predicted"/>
<protein>
    <recommendedName>
        <fullName evidence="4">Erythromycin esterase</fullName>
    </recommendedName>
</protein>
<feature type="region of interest" description="Disordered" evidence="1">
    <location>
        <begin position="1"/>
        <end position="39"/>
    </location>
</feature>
<organism evidence="2 3">
    <name type="scientific">Klebsormidium nitens</name>
    <name type="common">Green alga</name>
    <name type="synonym">Ulothrix nitens</name>
    <dbReference type="NCBI Taxonomy" id="105231"/>
    <lineage>
        <taxon>Eukaryota</taxon>
        <taxon>Viridiplantae</taxon>
        <taxon>Streptophyta</taxon>
        <taxon>Klebsormidiophyceae</taxon>
        <taxon>Klebsormidiales</taxon>
        <taxon>Klebsormidiaceae</taxon>
        <taxon>Klebsormidium</taxon>
    </lineage>
</organism>
<feature type="compositionally biased region" description="Basic and acidic residues" evidence="1">
    <location>
        <begin position="7"/>
        <end position="35"/>
    </location>
</feature>
<gene>
    <name evidence="2" type="ORF">KFL_004330060</name>
</gene>
<evidence type="ECO:0000256" key="1">
    <source>
        <dbReference type="SAM" id="MobiDB-lite"/>
    </source>
</evidence>
<dbReference type="PIRSF" id="PIRSF036794">
    <property type="entry name" value="UCP_erythr_ester"/>
    <property type="match status" value="1"/>
</dbReference>
<reference evidence="2 3" key="1">
    <citation type="journal article" date="2014" name="Nat. Commun.">
        <title>Klebsormidium flaccidum genome reveals primary factors for plant terrestrial adaptation.</title>
        <authorList>
            <person name="Hori K."/>
            <person name="Maruyama F."/>
            <person name="Fujisawa T."/>
            <person name="Togashi T."/>
            <person name="Yamamoto N."/>
            <person name="Seo M."/>
            <person name="Sato S."/>
            <person name="Yamada T."/>
            <person name="Mori H."/>
            <person name="Tajima N."/>
            <person name="Moriyama T."/>
            <person name="Ikeuchi M."/>
            <person name="Watanabe M."/>
            <person name="Wada H."/>
            <person name="Kobayashi K."/>
            <person name="Saito M."/>
            <person name="Masuda T."/>
            <person name="Sasaki-Sekimoto Y."/>
            <person name="Mashiguchi K."/>
            <person name="Awai K."/>
            <person name="Shimojima M."/>
            <person name="Masuda S."/>
            <person name="Iwai M."/>
            <person name="Nobusawa T."/>
            <person name="Narise T."/>
            <person name="Kondo S."/>
            <person name="Saito H."/>
            <person name="Sato R."/>
            <person name="Murakawa M."/>
            <person name="Ihara Y."/>
            <person name="Oshima-Yamada Y."/>
            <person name="Ohtaka K."/>
            <person name="Satoh M."/>
            <person name="Sonobe K."/>
            <person name="Ishii M."/>
            <person name="Ohtani R."/>
            <person name="Kanamori-Sato M."/>
            <person name="Honoki R."/>
            <person name="Miyazaki D."/>
            <person name="Mochizuki H."/>
            <person name="Umetsu J."/>
            <person name="Higashi K."/>
            <person name="Shibata D."/>
            <person name="Kamiya Y."/>
            <person name="Sato N."/>
            <person name="Nakamura Y."/>
            <person name="Tabata S."/>
            <person name="Ida S."/>
            <person name="Kurokawa K."/>
            <person name="Ohta H."/>
        </authorList>
    </citation>
    <scope>NUCLEOTIDE SEQUENCE [LARGE SCALE GENOMIC DNA]</scope>
    <source>
        <strain evidence="2 3">NIES-2285</strain>
    </source>
</reference>
<dbReference type="CDD" id="cd14728">
    <property type="entry name" value="Ere-like"/>
    <property type="match status" value="1"/>
</dbReference>
<dbReference type="PANTHER" id="PTHR31299">
    <property type="entry name" value="ESTERASE, PUTATIVE (AFU_ORTHOLOGUE AFUA_1G05850)-RELATED"/>
    <property type="match status" value="1"/>
</dbReference>
<dbReference type="EMBL" id="DF237382">
    <property type="protein sequence ID" value="GAQ88489.1"/>
    <property type="molecule type" value="Genomic_DNA"/>
</dbReference>
<dbReference type="Proteomes" id="UP000054558">
    <property type="component" value="Unassembled WGS sequence"/>
</dbReference>
<accession>A0A1Y1IG56</accession>
<keyword evidence="3" id="KW-1185">Reference proteome</keyword>
<sequence>MSVGQSAEHHGCERKSIQRDEELERFQHERRRDQSQEVDMSGIRSHAFALSEKSEGRYDELLHQIGDAEIVLIGESTHGTREMAEERCKITERLIEEKGFSLVVLEADLVDMDRVDRYVRGASRDDSAAAALSGFKQYPLWMWRNTVMEEFVEWARRHNETIFSGGKPSGHEVSLHGFDLHHLYQSMECVIEYLQKKDPKAAERAKQRYAAIAQFAPDPHEYGFAAAARAQPIGEPDVTCELTELRQMGPAAASRADARGARCQDDEHHFAILNGLAVRNGAAYYRKVYEAYEAAWSVRDRHMFETLVELKENCERRCGRPCKVVVWAHNCHVSDARATEIAWDWHQINLGQLVKEKYGDKALIIGFSTHYGSLTAAPDWGAPGQCVRLKPSVPGTLGSVLNQVSPAPFLLDCTRVEPRELCIWKRSIGLVYREDGDERENYYRANVFQMFDKIIFIPKTSAVEPLDKESVWKRPEKEDEMPMTYPPGI</sequence>
<dbReference type="InterPro" id="IPR014622">
    <property type="entry name" value="UCP036794_erythomycin"/>
</dbReference>
<evidence type="ECO:0000313" key="2">
    <source>
        <dbReference type="EMBL" id="GAQ88489.1"/>
    </source>
</evidence>
<dbReference type="Gene3D" id="1.20.1440.30">
    <property type="entry name" value="Biosynthetic Protein domain"/>
    <property type="match status" value="1"/>
</dbReference>
<dbReference type="Gene3D" id="3.30.1870.10">
    <property type="entry name" value="EreA-like, domain 2"/>
    <property type="match status" value="1"/>
</dbReference>
<dbReference type="SUPFAM" id="SSF159501">
    <property type="entry name" value="EreA/ChaN-like"/>
    <property type="match status" value="1"/>
</dbReference>
<dbReference type="GO" id="GO:0046677">
    <property type="term" value="P:response to antibiotic"/>
    <property type="evidence" value="ECO:0007669"/>
    <property type="project" value="InterPro"/>
</dbReference>
<dbReference type="PANTHER" id="PTHR31299:SF0">
    <property type="entry name" value="ESTERASE, PUTATIVE (AFU_ORTHOLOGUE AFUA_1G05850)-RELATED"/>
    <property type="match status" value="1"/>
</dbReference>
<dbReference type="InterPro" id="IPR052036">
    <property type="entry name" value="Hydrolase/PRTase-associated"/>
</dbReference>
<name>A0A1Y1IG56_KLENI</name>
<dbReference type="OrthoDB" id="413649at2759"/>
<dbReference type="OMA" id="EFAWIKQ"/>